<dbReference type="VEuPathDB" id="FungiDB:HMPREF1544_01035"/>
<accession>S2KIF2</accession>
<dbReference type="OrthoDB" id="2287442at2759"/>
<evidence type="ECO:0000313" key="1">
    <source>
        <dbReference type="EMBL" id="EPB92210.1"/>
    </source>
</evidence>
<dbReference type="AlphaFoldDB" id="S2KIF2"/>
<dbReference type="InParanoid" id="S2KIF2"/>
<dbReference type="Proteomes" id="UP000014254">
    <property type="component" value="Unassembled WGS sequence"/>
</dbReference>
<evidence type="ECO:0000313" key="2">
    <source>
        <dbReference type="Proteomes" id="UP000014254"/>
    </source>
</evidence>
<protein>
    <submittedName>
        <fullName evidence="1">Uncharacterized protein</fullName>
    </submittedName>
</protein>
<sequence>MRSCSSGALCEDKVSFDDDMPMIKELRELRHHSVELAKTDVNQVSDLRHL</sequence>
<name>S2KIF2_MUCC1</name>
<gene>
    <name evidence="1" type="ORF">HMPREF1544_01035</name>
</gene>
<dbReference type="EMBL" id="KE123902">
    <property type="protein sequence ID" value="EPB92210.1"/>
    <property type="molecule type" value="Genomic_DNA"/>
</dbReference>
<organism evidence="1 2">
    <name type="scientific">Mucor circinelloides f. circinelloides (strain 1006PhL)</name>
    <name type="common">Mucormycosis agent</name>
    <name type="synonym">Calyptromyces circinelloides</name>
    <dbReference type="NCBI Taxonomy" id="1220926"/>
    <lineage>
        <taxon>Eukaryota</taxon>
        <taxon>Fungi</taxon>
        <taxon>Fungi incertae sedis</taxon>
        <taxon>Mucoromycota</taxon>
        <taxon>Mucoromycotina</taxon>
        <taxon>Mucoromycetes</taxon>
        <taxon>Mucorales</taxon>
        <taxon>Mucorineae</taxon>
        <taxon>Mucoraceae</taxon>
        <taxon>Mucor</taxon>
    </lineage>
</organism>
<proteinExistence type="predicted"/>
<reference evidence="2" key="1">
    <citation type="submission" date="2013-05" db="EMBL/GenBank/DDBJ databases">
        <title>The Genome sequence of Mucor circinelloides f. circinelloides 1006PhL.</title>
        <authorList>
            <consortium name="The Broad Institute Genomics Platform"/>
            <person name="Cuomo C."/>
            <person name="Earl A."/>
            <person name="Findley K."/>
            <person name="Lee S.C."/>
            <person name="Walker B."/>
            <person name="Young S."/>
            <person name="Zeng Q."/>
            <person name="Gargeya S."/>
            <person name="Fitzgerald M."/>
            <person name="Haas B."/>
            <person name="Abouelleil A."/>
            <person name="Allen A.W."/>
            <person name="Alvarado L."/>
            <person name="Arachchi H.M."/>
            <person name="Berlin A.M."/>
            <person name="Chapman S.B."/>
            <person name="Gainer-Dewar J."/>
            <person name="Goldberg J."/>
            <person name="Griggs A."/>
            <person name="Gujja S."/>
            <person name="Hansen M."/>
            <person name="Howarth C."/>
            <person name="Imamovic A."/>
            <person name="Ireland A."/>
            <person name="Larimer J."/>
            <person name="McCowan C."/>
            <person name="Murphy C."/>
            <person name="Pearson M."/>
            <person name="Poon T.W."/>
            <person name="Priest M."/>
            <person name="Roberts A."/>
            <person name="Saif S."/>
            <person name="Shea T."/>
            <person name="Sisk P."/>
            <person name="Sykes S."/>
            <person name="Wortman J."/>
            <person name="Nusbaum C."/>
            <person name="Birren B."/>
        </authorList>
    </citation>
    <scope>NUCLEOTIDE SEQUENCE [LARGE SCALE GENOMIC DNA]</scope>
    <source>
        <strain evidence="2">1006PhL</strain>
    </source>
</reference>
<keyword evidence="2" id="KW-1185">Reference proteome</keyword>